<comment type="similarity">
    <text evidence="7">Belongs to the binding-protein-dependent transport system permease family.</text>
</comment>
<evidence type="ECO:0000259" key="8">
    <source>
        <dbReference type="PROSITE" id="PS50928"/>
    </source>
</evidence>
<evidence type="ECO:0000256" key="2">
    <source>
        <dbReference type="ARBA" id="ARBA00022448"/>
    </source>
</evidence>
<dbReference type="GO" id="GO:0005886">
    <property type="term" value="C:plasma membrane"/>
    <property type="evidence" value="ECO:0007669"/>
    <property type="project" value="UniProtKB-SubCell"/>
</dbReference>
<organism evidence="9 10">
    <name type="scientific">Streptomyces malaysiensis</name>
    <dbReference type="NCBI Taxonomy" id="92644"/>
    <lineage>
        <taxon>Bacteria</taxon>
        <taxon>Bacillati</taxon>
        <taxon>Actinomycetota</taxon>
        <taxon>Actinomycetes</taxon>
        <taxon>Kitasatosporales</taxon>
        <taxon>Streptomycetaceae</taxon>
        <taxon>Streptomyces</taxon>
        <taxon>Streptomyces violaceusniger group</taxon>
    </lineage>
</organism>
<dbReference type="SUPFAM" id="SSF161098">
    <property type="entry name" value="MetI-like"/>
    <property type="match status" value="1"/>
</dbReference>
<dbReference type="CDD" id="cd06261">
    <property type="entry name" value="TM_PBP2"/>
    <property type="match status" value="1"/>
</dbReference>
<gene>
    <name evidence="9" type="ORF">SMALB_0195</name>
</gene>
<dbReference type="GO" id="GO:0055085">
    <property type="term" value="P:transmembrane transport"/>
    <property type="evidence" value="ECO:0007669"/>
    <property type="project" value="InterPro"/>
</dbReference>
<dbReference type="Pfam" id="PF00528">
    <property type="entry name" value="BPD_transp_1"/>
    <property type="match status" value="1"/>
</dbReference>
<feature type="domain" description="ABC transmembrane type-1" evidence="8">
    <location>
        <begin position="95"/>
        <end position="287"/>
    </location>
</feature>
<sequence length="301" mass="32892">MSTMIDSRGHTSGPTAPAPRHRRIRRLPAFTAPRLSKVLVTLVLLLQVYPFFWLVTTSLRPAQDFASGNPLAVTTHPTLANFSRAFVNGDIPSFLFNSALITVVSDILIVVLGMMGAYALQVLGFRYSRTVLGLFLLGIVVPVQVALVPLFINYTNVGLLDTYPSVILPLVGFALPISIFLFMSFYTYVPKETYEAATLDGCGPYRLFWWITTPMSLGTVATVVFVNTIFIWNDFIFANTFILSTGKKTVPLGLQSYLGSMGSTDWTATFAAVSVTVTPLLLAFLVFSKAVVRGLAGTPRT</sequence>
<evidence type="ECO:0000256" key="5">
    <source>
        <dbReference type="ARBA" id="ARBA00022989"/>
    </source>
</evidence>
<protein>
    <submittedName>
        <fullName evidence="9">Putative sugar ABC transporter, permease component</fullName>
    </submittedName>
</protein>
<evidence type="ECO:0000256" key="6">
    <source>
        <dbReference type="ARBA" id="ARBA00023136"/>
    </source>
</evidence>
<feature type="transmembrane region" description="Helical" evidence="7">
    <location>
        <begin position="35"/>
        <end position="55"/>
    </location>
</feature>
<comment type="caution">
    <text evidence="9">The sequence shown here is derived from an EMBL/GenBank/DDBJ whole genome shotgun (WGS) entry which is preliminary data.</text>
</comment>
<comment type="subcellular location">
    <subcellularLocation>
        <location evidence="1 7">Cell membrane</location>
        <topology evidence="1 7">Multi-pass membrane protein</topology>
    </subcellularLocation>
</comment>
<reference evidence="9 10" key="1">
    <citation type="submission" date="2020-02" db="EMBL/GenBank/DDBJ databases">
        <title>Streptomyces malaysiensis DSM14702 (JHCC583434, PFL_A843) Genome sequencing and assembly.</title>
        <authorList>
            <person name="Samborskyy M."/>
        </authorList>
    </citation>
    <scope>NUCLEOTIDE SEQUENCE [LARGE SCALE GENOMIC DNA]</scope>
    <source>
        <strain evidence="9 10">DSM 14702</strain>
    </source>
</reference>
<keyword evidence="3" id="KW-1003">Cell membrane</keyword>
<dbReference type="InterPro" id="IPR000515">
    <property type="entry name" value="MetI-like"/>
</dbReference>
<feature type="transmembrane region" description="Helical" evidence="7">
    <location>
        <begin position="94"/>
        <end position="120"/>
    </location>
</feature>
<keyword evidence="4 7" id="KW-0812">Transmembrane</keyword>
<evidence type="ECO:0000256" key="7">
    <source>
        <dbReference type="RuleBase" id="RU363032"/>
    </source>
</evidence>
<dbReference type="Gene3D" id="1.10.3720.10">
    <property type="entry name" value="MetI-like"/>
    <property type="match status" value="1"/>
</dbReference>
<dbReference type="PANTHER" id="PTHR43744:SF12">
    <property type="entry name" value="ABC TRANSPORTER PERMEASE PROTEIN MG189-RELATED"/>
    <property type="match status" value="1"/>
</dbReference>
<keyword evidence="2 7" id="KW-0813">Transport</keyword>
<feature type="transmembrane region" description="Helical" evidence="7">
    <location>
        <begin position="266"/>
        <end position="287"/>
    </location>
</feature>
<feature type="transmembrane region" description="Helical" evidence="7">
    <location>
        <begin position="166"/>
        <end position="186"/>
    </location>
</feature>
<evidence type="ECO:0000313" key="10">
    <source>
        <dbReference type="Proteomes" id="UP000536624"/>
    </source>
</evidence>
<keyword evidence="5 7" id="KW-1133">Transmembrane helix</keyword>
<feature type="transmembrane region" description="Helical" evidence="7">
    <location>
        <begin position="132"/>
        <end position="154"/>
    </location>
</feature>
<dbReference type="PROSITE" id="PS50928">
    <property type="entry name" value="ABC_TM1"/>
    <property type="match status" value="1"/>
</dbReference>
<evidence type="ECO:0000256" key="4">
    <source>
        <dbReference type="ARBA" id="ARBA00022692"/>
    </source>
</evidence>
<dbReference type="AlphaFoldDB" id="A0A7X5WY03"/>
<evidence type="ECO:0000256" key="1">
    <source>
        <dbReference type="ARBA" id="ARBA00004651"/>
    </source>
</evidence>
<proteinExistence type="inferred from homology"/>
<dbReference type="EMBL" id="JAALLH010000001">
    <property type="protein sequence ID" value="NIY62290.1"/>
    <property type="molecule type" value="Genomic_DNA"/>
</dbReference>
<dbReference type="PANTHER" id="PTHR43744">
    <property type="entry name" value="ABC TRANSPORTER PERMEASE PROTEIN MG189-RELATED-RELATED"/>
    <property type="match status" value="1"/>
</dbReference>
<evidence type="ECO:0000313" key="9">
    <source>
        <dbReference type="EMBL" id="NIY62290.1"/>
    </source>
</evidence>
<evidence type="ECO:0000256" key="3">
    <source>
        <dbReference type="ARBA" id="ARBA00022475"/>
    </source>
</evidence>
<accession>A0A7X5WY03</accession>
<feature type="transmembrane region" description="Helical" evidence="7">
    <location>
        <begin position="207"/>
        <end position="232"/>
    </location>
</feature>
<keyword evidence="6 7" id="KW-0472">Membrane</keyword>
<dbReference type="InterPro" id="IPR035906">
    <property type="entry name" value="MetI-like_sf"/>
</dbReference>
<name>A0A7X5WY03_STRMQ</name>
<dbReference type="Proteomes" id="UP000536624">
    <property type="component" value="Unassembled WGS sequence"/>
</dbReference>